<dbReference type="GO" id="GO:0003677">
    <property type="term" value="F:DNA binding"/>
    <property type="evidence" value="ECO:0007669"/>
    <property type="project" value="InterPro"/>
</dbReference>
<dbReference type="CDD" id="cd00093">
    <property type="entry name" value="HTH_XRE"/>
    <property type="match status" value="1"/>
</dbReference>
<feature type="domain" description="HTH cro/C1-type" evidence="1">
    <location>
        <begin position="76"/>
        <end position="97"/>
    </location>
</feature>
<reference evidence="2" key="1">
    <citation type="journal article" date="2014" name="Front. Microbiol.">
        <title>High frequency of phylogenetically diverse reductive dehalogenase-homologous genes in deep subseafloor sedimentary metagenomes.</title>
        <authorList>
            <person name="Kawai M."/>
            <person name="Futagami T."/>
            <person name="Toyoda A."/>
            <person name="Takaki Y."/>
            <person name="Nishi S."/>
            <person name="Hori S."/>
            <person name="Arai W."/>
            <person name="Tsubouchi T."/>
            <person name="Morono Y."/>
            <person name="Uchiyama I."/>
            <person name="Ito T."/>
            <person name="Fujiyama A."/>
            <person name="Inagaki F."/>
            <person name="Takami H."/>
        </authorList>
    </citation>
    <scope>NUCLEOTIDE SEQUENCE</scope>
    <source>
        <strain evidence="2">Expedition CK06-06</strain>
    </source>
</reference>
<dbReference type="InterPro" id="IPR010982">
    <property type="entry name" value="Lambda_DNA-bd_dom_sf"/>
</dbReference>
<dbReference type="InterPro" id="IPR001387">
    <property type="entry name" value="Cro/C1-type_HTH"/>
</dbReference>
<dbReference type="SUPFAM" id="SSF47413">
    <property type="entry name" value="lambda repressor-like DNA-binding domains"/>
    <property type="match status" value="1"/>
</dbReference>
<proteinExistence type="predicted"/>
<evidence type="ECO:0000313" key="2">
    <source>
        <dbReference type="EMBL" id="GAI69642.1"/>
    </source>
</evidence>
<name>X1QM96_9ZZZZ</name>
<organism evidence="2">
    <name type="scientific">marine sediment metagenome</name>
    <dbReference type="NCBI Taxonomy" id="412755"/>
    <lineage>
        <taxon>unclassified sequences</taxon>
        <taxon>metagenomes</taxon>
        <taxon>ecological metagenomes</taxon>
    </lineage>
</organism>
<feature type="non-terminal residue" evidence="2">
    <location>
        <position position="1"/>
    </location>
</feature>
<gene>
    <name evidence="2" type="ORF">S12H4_03006</name>
</gene>
<dbReference type="PROSITE" id="PS50943">
    <property type="entry name" value="HTH_CROC1"/>
    <property type="match status" value="1"/>
</dbReference>
<accession>X1QM96</accession>
<dbReference type="EMBL" id="BARW01000802">
    <property type="protein sequence ID" value="GAI69642.1"/>
    <property type="molecule type" value="Genomic_DNA"/>
</dbReference>
<protein>
    <recommendedName>
        <fullName evidence="1">HTH cro/C1-type domain-containing protein</fullName>
    </recommendedName>
</protein>
<dbReference type="AlphaFoldDB" id="X1QM96"/>
<sequence>NRSDYNNRVKTMYILTGRLFCHRCKYPYCGGRYSTKKGIVFYYGDLGKKKDIVHRKLAAKINFSFSYFCVLKKRKKHPPMETIKKIASGLGIPPEYFLEYRINKLVELLIDNPAAADDVFDFAMELVNDNIEVSEKGFIKYYPGTTKAT</sequence>
<comment type="caution">
    <text evidence="2">The sequence shown here is derived from an EMBL/GenBank/DDBJ whole genome shotgun (WGS) entry which is preliminary data.</text>
</comment>
<dbReference type="Gene3D" id="1.10.260.40">
    <property type="entry name" value="lambda repressor-like DNA-binding domains"/>
    <property type="match status" value="1"/>
</dbReference>
<evidence type="ECO:0000259" key="1">
    <source>
        <dbReference type="PROSITE" id="PS50943"/>
    </source>
</evidence>